<dbReference type="STRING" id="1365484.W6QL74"/>
<protein>
    <submittedName>
        <fullName evidence="3">Serine hydrolase FSH</fullName>
    </submittedName>
</protein>
<evidence type="ECO:0000256" key="1">
    <source>
        <dbReference type="ARBA" id="ARBA00022801"/>
    </source>
</evidence>
<reference evidence="3" key="1">
    <citation type="journal article" date="2014" name="Nat. Commun.">
        <title>Multiple recent horizontal transfers of a large genomic region in cheese making fungi.</title>
        <authorList>
            <person name="Cheeseman K."/>
            <person name="Ropars J."/>
            <person name="Renault P."/>
            <person name="Dupont J."/>
            <person name="Gouzy J."/>
            <person name="Branca A."/>
            <person name="Abraham A.L."/>
            <person name="Ceppi M."/>
            <person name="Conseiller E."/>
            <person name="Debuchy R."/>
            <person name="Malagnac F."/>
            <person name="Goarin A."/>
            <person name="Silar P."/>
            <person name="Lacoste S."/>
            <person name="Sallet E."/>
            <person name="Bensimon A."/>
            <person name="Giraud T."/>
            <person name="Brygoo Y."/>
        </authorList>
    </citation>
    <scope>NUCLEOTIDE SEQUENCE [LARGE SCALE GENOMIC DNA]</scope>
    <source>
        <strain evidence="3">FM164</strain>
    </source>
</reference>
<dbReference type="GO" id="GO:0017000">
    <property type="term" value="P:antibiotic biosynthetic process"/>
    <property type="evidence" value="ECO:0007669"/>
    <property type="project" value="UniProtKB-ARBA"/>
</dbReference>
<dbReference type="GO" id="GO:0019748">
    <property type="term" value="P:secondary metabolic process"/>
    <property type="evidence" value="ECO:0007669"/>
    <property type="project" value="TreeGrafter"/>
</dbReference>
<evidence type="ECO:0000313" key="3">
    <source>
        <dbReference type="EMBL" id="CDM37598.1"/>
    </source>
</evidence>
<dbReference type="GO" id="GO:0072330">
    <property type="term" value="P:monocarboxylic acid biosynthetic process"/>
    <property type="evidence" value="ECO:0007669"/>
    <property type="project" value="UniProtKB-ARBA"/>
</dbReference>
<sequence length="159" mass="17793">MNSTILFDQTPSCGKILMLHDIKALEESIQRASDILERHGPFIGTKGFSSGAAVAAIVIYLLEKKVSICNFNLTHTLRMRRYITPRSEPILHVIGSLDAVVDPSRSLSLAKDCVNVEIYKFCGTHDVPQTRDFLQVVGRFVQGILIDSDDEDDWEHCDC</sequence>
<dbReference type="Pfam" id="PF03959">
    <property type="entry name" value="FSH1"/>
    <property type="match status" value="1"/>
</dbReference>
<dbReference type="AlphaFoldDB" id="W6QL74"/>
<gene>
    <name evidence="3" type="ORF">PROQFM164_S06g000560</name>
</gene>
<dbReference type="Proteomes" id="UP000030686">
    <property type="component" value="Unassembled WGS sequence"/>
</dbReference>
<evidence type="ECO:0000259" key="2">
    <source>
        <dbReference type="Pfam" id="PF03959"/>
    </source>
</evidence>
<keyword evidence="1 3" id="KW-0378">Hydrolase</keyword>
<dbReference type="GO" id="GO:0016787">
    <property type="term" value="F:hydrolase activity"/>
    <property type="evidence" value="ECO:0007669"/>
    <property type="project" value="UniProtKB-KW"/>
</dbReference>
<dbReference type="GO" id="GO:0005737">
    <property type="term" value="C:cytoplasm"/>
    <property type="evidence" value="ECO:0007669"/>
    <property type="project" value="TreeGrafter"/>
</dbReference>
<dbReference type="SUPFAM" id="SSF53474">
    <property type="entry name" value="alpha/beta-Hydrolases"/>
    <property type="match status" value="1"/>
</dbReference>
<name>W6QL74_PENRF</name>
<dbReference type="Gene3D" id="3.40.50.1820">
    <property type="entry name" value="alpha/beta hydrolase"/>
    <property type="match status" value="1"/>
</dbReference>
<dbReference type="InterPro" id="IPR005645">
    <property type="entry name" value="FSH-like_dom"/>
</dbReference>
<accession>W6QL74</accession>
<keyword evidence="4" id="KW-1185">Reference proteome</keyword>
<evidence type="ECO:0000313" key="4">
    <source>
        <dbReference type="Proteomes" id="UP000030686"/>
    </source>
</evidence>
<dbReference type="PANTHER" id="PTHR48070:SF6">
    <property type="entry name" value="ESTERASE OVCA2"/>
    <property type="match status" value="1"/>
</dbReference>
<dbReference type="OrthoDB" id="4332973at2759"/>
<organism evidence="3 4">
    <name type="scientific">Penicillium roqueforti (strain FM164)</name>
    <dbReference type="NCBI Taxonomy" id="1365484"/>
    <lineage>
        <taxon>Eukaryota</taxon>
        <taxon>Fungi</taxon>
        <taxon>Dikarya</taxon>
        <taxon>Ascomycota</taxon>
        <taxon>Pezizomycotina</taxon>
        <taxon>Eurotiomycetes</taxon>
        <taxon>Eurotiomycetidae</taxon>
        <taxon>Eurotiales</taxon>
        <taxon>Aspergillaceae</taxon>
        <taxon>Penicillium</taxon>
    </lineage>
</organism>
<dbReference type="PANTHER" id="PTHR48070">
    <property type="entry name" value="ESTERASE OVCA2"/>
    <property type="match status" value="1"/>
</dbReference>
<proteinExistence type="predicted"/>
<feature type="domain" description="Serine hydrolase" evidence="2">
    <location>
        <begin position="20"/>
        <end position="135"/>
    </location>
</feature>
<dbReference type="GO" id="GO:0005634">
    <property type="term" value="C:nucleus"/>
    <property type="evidence" value="ECO:0007669"/>
    <property type="project" value="TreeGrafter"/>
</dbReference>
<dbReference type="EMBL" id="HG792020">
    <property type="protein sequence ID" value="CDM37598.1"/>
    <property type="molecule type" value="Genomic_DNA"/>
</dbReference>
<dbReference type="InterPro" id="IPR050593">
    <property type="entry name" value="LovG"/>
</dbReference>
<dbReference type="InterPro" id="IPR029058">
    <property type="entry name" value="AB_hydrolase_fold"/>
</dbReference>